<dbReference type="Pfam" id="PF07726">
    <property type="entry name" value="AAA_3"/>
    <property type="match status" value="1"/>
</dbReference>
<name>A0A0K8J906_9FIRM</name>
<dbReference type="PIRSF" id="PIRSF002849">
    <property type="entry name" value="AAA_ATPase_chaperone_MoxR_prd"/>
    <property type="match status" value="1"/>
</dbReference>
<reference evidence="4" key="1">
    <citation type="submission" date="2015-09" db="EMBL/GenBank/DDBJ databases">
        <authorList>
            <person name="Wibberg D."/>
        </authorList>
    </citation>
    <scope>NUCLEOTIDE SEQUENCE [LARGE SCALE GENOMIC DNA]</scope>
    <source>
        <strain evidence="4">SD1D</strain>
    </source>
</reference>
<evidence type="ECO:0008006" key="5">
    <source>
        <dbReference type="Google" id="ProtNLM"/>
    </source>
</evidence>
<evidence type="ECO:0000313" key="3">
    <source>
        <dbReference type="EMBL" id="CUH93748.1"/>
    </source>
</evidence>
<dbReference type="Proteomes" id="UP000196053">
    <property type="component" value="Chromosome I"/>
</dbReference>
<evidence type="ECO:0000313" key="4">
    <source>
        <dbReference type="Proteomes" id="UP000196053"/>
    </source>
</evidence>
<dbReference type="Gene3D" id="3.40.50.300">
    <property type="entry name" value="P-loop containing nucleotide triphosphate hydrolases"/>
    <property type="match status" value="1"/>
</dbReference>
<organism evidence="3 4">
    <name type="scientific">Herbinix luporum</name>
    <dbReference type="NCBI Taxonomy" id="1679721"/>
    <lineage>
        <taxon>Bacteria</taxon>
        <taxon>Bacillati</taxon>
        <taxon>Bacillota</taxon>
        <taxon>Clostridia</taxon>
        <taxon>Lachnospirales</taxon>
        <taxon>Lachnospiraceae</taxon>
        <taxon>Herbinix</taxon>
    </lineage>
</organism>
<protein>
    <recommendedName>
        <fullName evidence="5">MoxR family ATPase</fullName>
    </recommendedName>
</protein>
<dbReference type="SUPFAM" id="SSF52540">
    <property type="entry name" value="P-loop containing nucleoside triphosphate hydrolases"/>
    <property type="match status" value="1"/>
</dbReference>
<gene>
    <name evidence="3" type="primary">yeaC</name>
    <name evidence="3" type="ORF">SD1D_2233</name>
</gene>
<proteinExistence type="predicted"/>
<feature type="domain" description="ChlI/MoxR AAA lid" evidence="2">
    <location>
        <begin position="234"/>
        <end position="305"/>
    </location>
</feature>
<dbReference type="InterPro" id="IPR041628">
    <property type="entry name" value="ChlI/MoxR_AAA_lid"/>
</dbReference>
<sequence length="328" mass="36601">MEAYNNTYNKANQIMNEVNKVVIGKKIIISKVLTAILAKGHILLEDNPGVGKTTMALAFSKAMALKHNRLQFTPDVLPTDVVGFHLLTKDGQSYQYKPGAVMCNLLLADEINRTSSKTQSALLEVMEEGKVTVDSVTRDVPKPFVVMATQNPIGSIGTQMLPESQLDRFMVKLSIGYPDIKSEIGILKERQNSNPLDKVVQVVEQDDILRMQNMVEEVYIHDSIYEYITLLVQQTRENPLIELGVSPRGSLALMNMVKAAAFLSGRDYVIPSDVQCFFKDVAAHRIILKAKARVNNITVDNLLDDILRIVKPPKISSGRSAKYVESYY</sequence>
<dbReference type="Gene3D" id="1.10.8.80">
    <property type="entry name" value="Magnesium chelatase subunit I, C-Terminal domain"/>
    <property type="match status" value="1"/>
</dbReference>
<dbReference type="RefSeq" id="WP_058258975.1">
    <property type="nucleotide sequence ID" value="NZ_DUPS01000042.1"/>
</dbReference>
<dbReference type="GO" id="GO:0016887">
    <property type="term" value="F:ATP hydrolysis activity"/>
    <property type="evidence" value="ECO:0007669"/>
    <property type="project" value="InterPro"/>
</dbReference>
<feature type="domain" description="ATPase AAA-3" evidence="1">
    <location>
        <begin position="41"/>
        <end position="171"/>
    </location>
</feature>
<dbReference type="InterPro" id="IPR027417">
    <property type="entry name" value="P-loop_NTPase"/>
</dbReference>
<dbReference type="InterPro" id="IPR011703">
    <property type="entry name" value="ATPase_AAA-3"/>
</dbReference>
<dbReference type="PANTHER" id="PTHR42759">
    <property type="entry name" value="MOXR FAMILY PROTEIN"/>
    <property type="match status" value="1"/>
</dbReference>
<dbReference type="Pfam" id="PF17863">
    <property type="entry name" value="AAA_lid_2"/>
    <property type="match status" value="1"/>
</dbReference>
<dbReference type="OrthoDB" id="9808397at2"/>
<keyword evidence="4" id="KW-1185">Reference proteome</keyword>
<evidence type="ECO:0000259" key="1">
    <source>
        <dbReference type="Pfam" id="PF07726"/>
    </source>
</evidence>
<evidence type="ECO:0000259" key="2">
    <source>
        <dbReference type="Pfam" id="PF17863"/>
    </source>
</evidence>
<dbReference type="GO" id="GO:0005524">
    <property type="term" value="F:ATP binding"/>
    <property type="evidence" value="ECO:0007669"/>
    <property type="project" value="InterPro"/>
</dbReference>
<dbReference type="CDD" id="cd00009">
    <property type="entry name" value="AAA"/>
    <property type="match status" value="1"/>
</dbReference>
<dbReference type="InterPro" id="IPR050764">
    <property type="entry name" value="CbbQ/NirQ/NorQ/GpvN"/>
</dbReference>
<dbReference type="KEGG" id="hsd:SD1D_2233"/>
<dbReference type="AlphaFoldDB" id="A0A0K8J906"/>
<accession>A0A0K8J906</accession>
<dbReference type="EMBL" id="LN879430">
    <property type="protein sequence ID" value="CUH93748.1"/>
    <property type="molecule type" value="Genomic_DNA"/>
</dbReference>
<dbReference type="PANTHER" id="PTHR42759:SF5">
    <property type="entry name" value="METHANOL DEHYDROGENASE REGULATOR"/>
    <property type="match status" value="1"/>
</dbReference>